<reference evidence="1 2" key="1">
    <citation type="journal article" date="2023" name="Arcadia Sci">
        <title>De novo assembly of a long-read Amblyomma americanum tick genome.</title>
        <authorList>
            <person name="Chou S."/>
            <person name="Poskanzer K.E."/>
            <person name="Rollins M."/>
            <person name="Thuy-Boun P.S."/>
        </authorList>
    </citation>
    <scope>NUCLEOTIDE SEQUENCE [LARGE SCALE GENOMIC DNA]</scope>
    <source>
        <strain evidence="1">F_SG_1</strain>
        <tissue evidence="1">Salivary glands</tissue>
    </source>
</reference>
<dbReference type="EMBL" id="JARKHS020006669">
    <property type="protein sequence ID" value="KAK8782431.1"/>
    <property type="molecule type" value="Genomic_DNA"/>
</dbReference>
<comment type="caution">
    <text evidence="1">The sequence shown here is derived from an EMBL/GenBank/DDBJ whole genome shotgun (WGS) entry which is preliminary data.</text>
</comment>
<sequence>MQEELRCCGDILEVERNLKNAVSEALKEFGSYDDDEIEDIMKILDDVGVKSPEAFEFLQLKDMENRGMKQVVFKILRKKFVAETAAVRPRSREERLSSTVGVFFFSSLHGKIGRAKRCGRRQLHSGNLGPVQSKPSSWQRT</sequence>
<dbReference type="AlphaFoldDB" id="A0AAQ4F6D6"/>
<organism evidence="1 2">
    <name type="scientific">Amblyomma americanum</name>
    <name type="common">Lone star tick</name>
    <dbReference type="NCBI Taxonomy" id="6943"/>
    <lineage>
        <taxon>Eukaryota</taxon>
        <taxon>Metazoa</taxon>
        <taxon>Ecdysozoa</taxon>
        <taxon>Arthropoda</taxon>
        <taxon>Chelicerata</taxon>
        <taxon>Arachnida</taxon>
        <taxon>Acari</taxon>
        <taxon>Parasitiformes</taxon>
        <taxon>Ixodida</taxon>
        <taxon>Ixodoidea</taxon>
        <taxon>Ixodidae</taxon>
        <taxon>Amblyomminae</taxon>
        <taxon>Amblyomma</taxon>
    </lineage>
</organism>
<proteinExistence type="predicted"/>
<accession>A0AAQ4F6D6</accession>
<dbReference type="Proteomes" id="UP001321473">
    <property type="component" value="Unassembled WGS sequence"/>
</dbReference>
<protein>
    <submittedName>
        <fullName evidence="1">Uncharacterized protein</fullName>
    </submittedName>
</protein>
<keyword evidence="2" id="KW-1185">Reference proteome</keyword>
<evidence type="ECO:0000313" key="1">
    <source>
        <dbReference type="EMBL" id="KAK8782431.1"/>
    </source>
</evidence>
<name>A0AAQ4F6D6_AMBAM</name>
<evidence type="ECO:0000313" key="2">
    <source>
        <dbReference type="Proteomes" id="UP001321473"/>
    </source>
</evidence>
<gene>
    <name evidence="1" type="ORF">V5799_016226</name>
</gene>